<protein>
    <submittedName>
        <fullName evidence="1">Uncharacterized protein</fullName>
    </submittedName>
</protein>
<accession>A0ACC2LCT8</accession>
<proteinExistence type="predicted"/>
<organism evidence="1 2">
    <name type="scientific">Persea americana</name>
    <name type="common">Avocado</name>
    <dbReference type="NCBI Taxonomy" id="3435"/>
    <lineage>
        <taxon>Eukaryota</taxon>
        <taxon>Viridiplantae</taxon>
        <taxon>Streptophyta</taxon>
        <taxon>Embryophyta</taxon>
        <taxon>Tracheophyta</taxon>
        <taxon>Spermatophyta</taxon>
        <taxon>Magnoliopsida</taxon>
        <taxon>Magnoliidae</taxon>
        <taxon>Laurales</taxon>
        <taxon>Lauraceae</taxon>
        <taxon>Persea</taxon>
    </lineage>
</organism>
<evidence type="ECO:0000313" key="1">
    <source>
        <dbReference type="EMBL" id="KAJ8631275.1"/>
    </source>
</evidence>
<dbReference type="EMBL" id="CM056815">
    <property type="protein sequence ID" value="KAJ8631275.1"/>
    <property type="molecule type" value="Genomic_DNA"/>
</dbReference>
<gene>
    <name evidence="1" type="ORF">MRB53_024598</name>
</gene>
<keyword evidence="2" id="KW-1185">Reference proteome</keyword>
<name>A0ACC2LCT8_PERAE</name>
<sequence>MRAGEARGERDRGRGRAGVASNGRRARGRGRSRGRRDFRRAPATSEGRGGREGDKGGDGERDGVAGKGEMGEGEGWWRLPVAGERDKERKESERDRRRAKVAGVGRGRQGEGEKVAEVDSNDALIYNMESKSHHLNFYKSNEFINCTWIDPTGFEFALDSHGNILSVRSRFR</sequence>
<dbReference type="Proteomes" id="UP001234297">
    <property type="component" value="Chromosome 7"/>
</dbReference>
<reference evidence="1 2" key="1">
    <citation type="journal article" date="2022" name="Hortic Res">
        <title>A haplotype resolved chromosomal level avocado genome allows analysis of novel avocado genes.</title>
        <authorList>
            <person name="Nath O."/>
            <person name="Fletcher S.J."/>
            <person name="Hayward A."/>
            <person name="Shaw L.M."/>
            <person name="Masouleh A.K."/>
            <person name="Furtado A."/>
            <person name="Henry R.J."/>
            <person name="Mitter N."/>
        </authorList>
    </citation>
    <scope>NUCLEOTIDE SEQUENCE [LARGE SCALE GENOMIC DNA]</scope>
    <source>
        <strain evidence="2">cv. Hass</strain>
    </source>
</reference>
<evidence type="ECO:0000313" key="2">
    <source>
        <dbReference type="Proteomes" id="UP001234297"/>
    </source>
</evidence>
<comment type="caution">
    <text evidence="1">The sequence shown here is derived from an EMBL/GenBank/DDBJ whole genome shotgun (WGS) entry which is preliminary data.</text>
</comment>